<dbReference type="GO" id="GO:0022857">
    <property type="term" value="F:transmembrane transporter activity"/>
    <property type="evidence" value="ECO:0007669"/>
    <property type="project" value="TreeGrafter"/>
</dbReference>
<organism evidence="4 5">
    <name type="scientific">Sediminicurvatus halobius</name>
    <dbReference type="NCBI Taxonomy" id="2182432"/>
    <lineage>
        <taxon>Bacteria</taxon>
        <taxon>Pseudomonadati</taxon>
        <taxon>Pseudomonadota</taxon>
        <taxon>Gammaproteobacteria</taxon>
        <taxon>Chromatiales</taxon>
        <taxon>Ectothiorhodospiraceae</taxon>
        <taxon>Sediminicurvatus</taxon>
    </lineage>
</organism>
<dbReference type="Proteomes" id="UP000245474">
    <property type="component" value="Unassembled WGS sequence"/>
</dbReference>
<dbReference type="PANTHER" id="PTHR24220:SF659">
    <property type="entry name" value="TRANSPORTER, PUTATIVE-RELATED"/>
    <property type="match status" value="1"/>
</dbReference>
<feature type="domain" description="ABC transporter" evidence="3">
    <location>
        <begin position="4"/>
        <end position="215"/>
    </location>
</feature>
<dbReference type="OrthoDB" id="9802264at2"/>
<dbReference type="RefSeq" id="WP_109676236.1">
    <property type="nucleotide sequence ID" value="NZ_CP086615.1"/>
</dbReference>
<protein>
    <submittedName>
        <fullName evidence="4">ABC transporter</fullName>
    </submittedName>
</protein>
<evidence type="ECO:0000256" key="2">
    <source>
        <dbReference type="ARBA" id="ARBA00022840"/>
    </source>
</evidence>
<sequence length="216" mass="23274">MEALALRDARASYGETAVLGPLTLTIRRGERVALVGRSGAGKSTLLSLLYNPARRDLALVPQDLGLVQTLSVFHNVYMGRLAEHGTAYNLANLIRPFRREVDAIRPLLARLGMADQLWSRAGELSGGQRQRVAVARALFQNAGVLLADEPVSALDGPLAVTVMEALTETYDTAVLGLHDIDLALRFAHRVVGIRDGGIALDEPAARLGKADLNDLY</sequence>
<dbReference type="SMART" id="SM00382">
    <property type="entry name" value="AAA"/>
    <property type="match status" value="1"/>
</dbReference>
<reference evidence="4 5" key="1">
    <citation type="submission" date="2018-05" db="EMBL/GenBank/DDBJ databases">
        <title>Spiribacter halobius sp. nov., a moderately halophilic bacterium isolated from marine solar saltern.</title>
        <authorList>
            <person name="Zheng W.-S."/>
            <person name="Lu D.-C."/>
            <person name="Du Z.-J."/>
        </authorList>
    </citation>
    <scope>NUCLEOTIDE SEQUENCE [LARGE SCALE GENOMIC DNA]</scope>
    <source>
        <strain evidence="4 5">E85</strain>
    </source>
</reference>
<evidence type="ECO:0000313" key="5">
    <source>
        <dbReference type="Proteomes" id="UP000245474"/>
    </source>
</evidence>
<proteinExistence type="predicted"/>
<keyword evidence="2" id="KW-0067">ATP-binding</keyword>
<dbReference type="EMBL" id="QFFI01000004">
    <property type="protein sequence ID" value="PWG64835.1"/>
    <property type="molecule type" value="Genomic_DNA"/>
</dbReference>
<dbReference type="AlphaFoldDB" id="A0A2U2N6M1"/>
<dbReference type="GO" id="GO:0016887">
    <property type="term" value="F:ATP hydrolysis activity"/>
    <property type="evidence" value="ECO:0007669"/>
    <property type="project" value="InterPro"/>
</dbReference>
<dbReference type="InterPro" id="IPR017871">
    <property type="entry name" value="ABC_transporter-like_CS"/>
</dbReference>
<keyword evidence="5" id="KW-1185">Reference proteome</keyword>
<dbReference type="Gene3D" id="3.40.50.300">
    <property type="entry name" value="P-loop containing nucleotide triphosphate hydrolases"/>
    <property type="match status" value="1"/>
</dbReference>
<evidence type="ECO:0000259" key="3">
    <source>
        <dbReference type="PROSITE" id="PS50893"/>
    </source>
</evidence>
<comment type="caution">
    <text evidence="4">The sequence shown here is derived from an EMBL/GenBank/DDBJ whole genome shotgun (WGS) entry which is preliminary data.</text>
</comment>
<evidence type="ECO:0000256" key="1">
    <source>
        <dbReference type="ARBA" id="ARBA00022741"/>
    </source>
</evidence>
<gene>
    <name evidence="4" type="ORF">DEM34_03285</name>
</gene>
<dbReference type="PANTHER" id="PTHR24220">
    <property type="entry name" value="IMPORT ATP-BINDING PROTEIN"/>
    <property type="match status" value="1"/>
</dbReference>
<evidence type="ECO:0000313" key="4">
    <source>
        <dbReference type="EMBL" id="PWG64835.1"/>
    </source>
</evidence>
<dbReference type="PROSITE" id="PS00211">
    <property type="entry name" value="ABC_TRANSPORTER_1"/>
    <property type="match status" value="1"/>
</dbReference>
<accession>A0A2U2N6M1</accession>
<dbReference type="GO" id="GO:0005524">
    <property type="term" value="F:ATP binding"/>
    <property type="evidence" value="ECO:0007669"/>
    <property type="project" value="UniProtKB-KW"/>
</dbReference>
<dbReference type="PROSITE" id="PS50893">
    <property type="entry name" value="ABC_TRANSPORTER_2"/>
    <property type="match status" value="1"/>
</dbReference>
<dbReference type="InterPro" id="IPR015854">
    <property type="entry name" value="ABC_transpr_LolD-like"/>
</dbReference>
<dbReference type="Pfam" id="PF00005">
    <property type="entry name" value="ABC_tran"/>
    <property type="match status" value="1"/>
</dbReference>
<dbReference type="SUPFAM" id="SSF52540">
    <property type="entry name" value="P-loop containing nucleoside triphosphate hydrolases"/>
    <property type="match status" value="1"/>
</dbReference>
<dbReference type="InterPro" id="IPR003439">
    <property type="entry name" value="ABC_transporter-like_ATP-bd"/>
</dbReference>
<name>A0A2U2N6M1_9GAMM</name>
<dbReference type="GO" id="GO:0005886">
    <property type="term" value="C:plasma membrane"/>
    <property type="evidence" value="ECO:0007669"/>
    <property type="project" value="TreeGrafter"/>
</dbReference>
<keyword evidence="1" id="KW-0547">Nucleotide-binding</keyword>
<dbReference type="InterPro" id="IPR003593">
    <property type="entry name" value="AAA+_ATPase"/>
</dbReference>
<dbReference type="InterPro" id="IPR027417">
    <property type="entry name" value="P-loop_NTPase"/>
</dbReference>